<evidence type="ECO:0000256" key="1">
    <source>
        <dbReference type="ARBA" id="ARBA00001933"/>
    </source>
</evidence>
<dbReference type="Gene3D" id="3.90.1150.10">
    <property type="entry name" value="Aspartate Aminotransferase, domain 1"/>
    <property type="match status" value="1"/>
</dbReference>
<organism evidence="7 8">
    <name type="scientific">Bacillus seohaeanensis</name>
    <dbReference type="NCBI Taxonomy" id="284580"/>
    <lineage>
        <taxon>Bacteria</taxon>
        <taxon>Bacillati</taxon>
        <taxon>Bacillota</taxon>
        <taxon>Bacilli</taxon>
        <taxon>Bacillales</taxon>
        <taxon>Bacillaceae</taxon>
        <taxon>Bacillus</taxon>
    </lineage>
</organism>
<dbReference type="GO" id="GO:0047804">
    <property type="term" value="F:cysteine-S-conjugate beta-lyase activity"/>
    <property type="evidence" value="ECO:0007669"/>
    <property type="project" value="UniProtKB-EC"/>
</dbReference>
<evidence type="ECO:0000256" key="4">
    <source>
        <dbReference type="ARBA" id="ARBA00023239"/>
    </source>
</evidence>
<evidence type="ECO:0000313" key="8">
    <source>
        <dbReference type="Proteomes" id="UP001597506"/>
    </source>
</evidence>
<comment type="cofactor">
    <cofactor evidence="1">
        <name>pyridoxal 5'-phosphate</name>
        <dbReference type="ChEBI" id="CHEBI:597326"/>
    </cofactor>
</comment>
<dbReference type="Gene3D" id="3.40.640.10">
    <property type="entry name" value="Type I PLP-dependent aspartate aminotransferase-like (Major domain)"/>
    <property type="match status" value="1"/>
</dbReference>
<feature type="domain" description="Aminotransferase class I/classII large" evidence="6">
    <location>
        <begin position="36"/>
        <end position="382"/>
    </location>
</feature>
<keyword evidence="8" id="KW-1185">Reference proteome</keyword>
<dbReference type="InterPro" id="IPR004839">
    <property type="entry name" value="Aminotransferase_I/II_large"/>
</dbReference>
<dbReference type="EC" id="4.4.1.13" evidence="2"/>
<evidence type="ECO:0000256" key="2">
    <source>
        <dbReference type="ARBA" id="ARBA00012224"/>
    </source>
</evidence>
<evidence type="ECO:0000259" key="6">
    <source>
        <dbReference type="Pfam" id="PF00155"/>
    </source>
</evidence>
<dbReference type="InterPro" id="IPR015424">
    <property type="entry name" value="PyrdxlP-dep_Trfase"/>
</dbReference>
<dbReference type="RefSeq" id="WP_377934270.1">
    <property type="nucleotide sequence ID" value="NZ_JBHUMF010000016.1"/>
</dbReference>
<name>A0ABW5RPX0_9BACI</name>
<protein>
    <recommendedName>
        <fullName evidence="2">cysteine-S-conjugate beta-lyase</fullName>
        <ecNumber evidence="2">4.4.1.13</ecNumber>
    </recommendedName>
</protein>
<dbReference type="InterPro" id="IPR015421">
    <property type="entry name" value="PyrdxlP-dep_Trfase_major"/>
</dbReference>
<dbReference type="PANTHER" id="PTHR43525">
    <property type="entry name" value="PROTEIN MALY"/>
    <property type="match status" value="1"/>
</dbReference>
<dbReference type="CDD" id="cd00609">
    <property type="entry name" value="AAT_like"/>
    <property type="match status" value="1"/>
</dbReference>
<dbReference type="EMBL" id="JBHUMF010000016">
    <property type="protein sequence ID" value="MFD2680666.1"/>
    <property type="molecule type" value="Genomic_DNA"/>
</dbReference>
<dbReference type="Pfam" id="PF00155">
    <property type="entry name" value="Aminotran_1_2"/>
    <property type="match status" value="1"/>
</dbReference>
<evidence type="ECO:0000313" key="7">
    <source>
        <dbReference type="EMBL" id="MFD2680666.1"/>
    </source>
</evidence>
<dbReference type="InterPro" id="IPR027619">
    <property type="entry name" value="C-S_lyase_PatB-like"/>
</dbReference>
<keyword evidence="3" id="KW-0663">Pyridoxal phosphate</keyword>
<dbReference type="InterPro" id="IPR051798">
    <property type="entry name" value="Class-II_PLP-Dep_Aminotrans"/>
</dbReference>
<evidence type="ECO:0000256" key="5">
    <source>
        <dbReference type="ARBA" id="ARBA00037974"/>
    </source>
</evidence>
<reference evidence="8" key="1">
    <citation type="journal article" date="2019" name="Int. J. Syst. Evol. Microbiol.">
        <title>The Global Catalogue of Microorganisms (GCM) 10K type strain sequencing project: providing services to taxonomists for standard genome sequencing and annotation.</title>
        <authorList>
            <consortium name="The Broad Institute Genomics Platform"/>
            <consortium name="The Broad Institute Genome Sequencing Center for Infectious Disease"/>
            <person name="Wu L."/>
            <person name="Ma J."/>
        </authorList>
    </citation>
    <scope>NUCLEOTIDE SEQUENCE [LARGE SCALE GENOMIC DNA]</scope>
    <source>
        <strain evidence="8">KCTC 3913</strain>
    </source>
</reference>
<dbReference type="NCBIfam" id="TIGR04350">
    <property type="entry name" value="C_S_lyase_PatB"/>
    <property type="match status" value="1"/>
</dbReference>
<dbReference type="SUPFAM" id="SSF53383">
    <property type="entry name" value="PLP-dependent transferases"/>
    <property type="match status" value="1"/>
</dbReference>
<proteinExistence type="inferred from homology"/>
<dbReference type="Proteomes" id="UP001597506">
    <property type="component" value="Unassembled WGS sequence"/>
</dbReference>
<keyword evidence="4 7" id="KW-0456">Lyase</keyword>
<sequence length="387" mass="43667">MERFETRVNRKGTSSVKWDLTKTIFGEEEVLPMWVADMDFLPPQEVIDSLKSRLEHGIFGYTFASDTTAEAVKGWMKKRHDWEIHTKWLTYSPGVVPAIATAIQALTDPGDKVLVQSPVYTPFFSMVEENDRVIENCQLVYENGHYSIDFAAFEQSLASGVKLFLLCNPHNPGGRVWTKEELTKIGELCHKHDVFILSDEIHSDLVYQPHVHIPLATIDEKYAQRTITCVAPSKTFNLAGLQASAMIIPNVKIREKIAKIHKQQGFFSLSTFGIKGMEAAYNHGEEWLENLLSYLKENINIVNEFITEQLPSVKVVDPHGTYLIWIDCKELGLNDEELKKALLQKGKLALEPGTKYGAGGEGFVRMNIACPRDTLLEGLERLKTALS</sequence>
<comment type="caution">
    <text evidence="7">The sequence shown here is derived from an EMBL/GenBank/DDBJ whole genome shotgun (WGS) entry which is preliminary data.</text>
</comment>
<evidence type="ECO:0000256" key="3">
    <source>
        <dbReference type="ARBA" id="ARBA00022898"/>
    </source>
</evidence>
<comment type="similarity">
    <text evidence="5">Belongs to the class-II pyridoxal-phosphate-dependent aminotransferase family. MalY/PatB cystathionine beta-lyase subfamily.</text>
</comment>
<dbReference type="InterPro" id="IPR015422">
    <property type="entry name" value="PyrdxlP-dep_Trfase_small"/>
</dbReference>
<dbReference type="PANTHER" id="PTHR43525:SF1">
    <property type="entry name" value="PROTEIN MALY"/>
    <property type="match status" value="1"/>
</dbReference>
<gene>
    <name evidence="7" type="ORF">ACFSUL_07830</name>
</gene>
<accession>A0ABW5RPX0</accession>